<evidence type="ECO:0000313" key="7">
    <source>
        <dbReference type="Proteomes" id="UP001219518"/>
    </source>
</evidence>
<feature type="non-terminal residue" evidence="6">
    <location>
        <position position="221"/>
    </location>
</feature>
<dbReference type="GO" id="GO:0032259">
    <property type="term" value="P:methylation"/>
    <property type="evidence" value="ECO:0007669"/>
    <property type="project" value="UniProtKB-KW"/>
</dbReference>
<name>A0AAE1H9G6_9NEOP</name>
<dbReference type="PROSITE" id="PS51679">
    <property type="entry name" value="SAM_MT_C5"/>
    <property type="match status" value="1"/>
</dbReference>
<dbReference type="GO" id="GO:0003886">
    <property type="term" value="F:DNA (cytosine-5-)-methyltransferase activity"/>
    <property type="evidence" value="ECO:0007669"/>
    <property type="project" value="UniProtKB-EC"/>
</dbReference>
<dbReference type="PANTHER" id="PTHR23068:SF25">
    <property type="entry name" value="DNA (CYTOSINE-5)-METHYLTRANSFERASE DRM2"/>
    <property type="match status" value="1"/>
</dbReference>
<dbReference type="GO" id="GO:0005634">
    <property type="term" value="C:nucleus"/>
    <property type="evidence" value="ECO:0007669"/>
    <property type="project" value="TreeGrafter"/>
</dbReference>
<sequence>VEPPLKPKLRVLGLFEGIGTGRHVLRELGLDVEKYYSSEIDKDAIRVQLHNFGDQIIHLGDVREVTSAVLDDMGEIHLLIGGSPCADLSLVNFRRKNFDASGSGVLFYEYARILEYLLKKSRERGGTPLYWLFENTCKMEKKSVEIIKRTLGCEPVTVCASQFTPMERKRYFWGNLIGMSSAIKNPGPREVPSLREVPPSYKTVVCDTLPTLTGNKEAQRS</sequence>
<comment type="similarity">
    <text evidence="5">Belongs to the class I-like SAM-binding methyltransferase superfamily. C5-methyltransferase family.</text>
</comment>
<keyword evidence="3 5" id="KW-0808">Transferase</keyword>
<feature type="active site" evidence="5">
    <location>
        <position position="85"/>
    </location>
</feature>
<keyword evidence="2 5" id="KW-0489">Methyltransferase</keyword>
<feature type="non-terminal residue" evidence="6">
    <location>
        <position position="1"/>
    </location>
</feature>
<evidence type="ECO:0000256" key="5">
    <source>
        <dbReference type="PROSITE-ProRule" id="PRU01016"/>
    </source>
</evidence>
<evidence type="ECO:0000256" key="2">
    <source>
        <dbReference type="ARBA" id="ARBA00022603"/>
    </source>
</evidence>
<dbReference type="InterPro" id="IPR029063">
    <property type="entry name" value="SAM-dependent_MTases_sf"/>
</dbReference>
<accession>A0AAE1H9G6</accession>
<keyword evidence="4 5" id="KW-0949">S-adenosyl-L-methionine</keyword>
<dbReference type="Proteomes" id="UP001219518">
    <property type="component" value="Unassembled WGS sequence"/>
</dbReference>
<evidence type="ECO:0000256" key="3">
    <source>
        <dbReference type="ARBA" id="ARBA00022679"/>
    </source>
</evidence>
<dbReference type="InterPro" id="IPR050390">
    <property type="entry name" value="C5-Methyltransferase"/>
</dbReference>
<gene>
    <name evidence="6" type="ORF">KUF71_026004</name>
</gene>
<evidence type="ECO:0000256" key="1">
    <source>
        <dbReference type="ARBA" id="ARBA00011975"/>
    </source>
</evidence>
<dbReference type="AlphaFoldDB" id="A0AAE1H9G6"/>
<dbReference type="InterPro" id="IPR001525">
    <property type="entry name" value="C5_MeTfrase"/>
</dbReference>
<protein>
    <recommendedName>
        <fullName evidence="1">DNA (cytosine-5-)-methyltransferase</fullName>
        <ecNumber evidence="1">2.1.1.37</ecNumber>
    </recommendedName>
</protein>
<comment type="caution">
    <text evidence="6">The sequence shown here is derived from an EMBL/GenBank/DDBJ whole genome shotgun (WGS) entry which is preliminary data.</text>
</comment>
<dbReference type="SUPFAM" id="SSF53335">
    <property type="entry name" value="S-adenosyl-L-methionine-dependent methyltransferases"/>
    <property type="match status" value="1"/>
</dbReference>
<keyword evidence="7" id="KW-1185">Reference proteome</keyword>
<evidence type="ECO:0000313" key="6">
    <source>
        <dbReference type="EMBL" id="KAK3916959.1"/>
    </source>
</evidence>
<dbReference type="Pfam" id="PF00145">
    <property type="entry name" value="DNA_methylase"/>
    <property type="match status" value="1"/>
</dbReference>
<dbReference type="EMBL" id="JAHWGI010000644">
    <property type="protein sequence ID" value="KAK3916959.1"/>
    <property type="molecule type" value="Genomic_DNA"/>
</dbReference>
<organism evidence="6 7">
    <name type="scientific">Frankliniella fusca</name>
    <dbReference type="NCBI Taxonomy" id="407009"/>
    <lineage>
        <taxon>Eukaryota</taxon>
        <taxon>Metazoa</taxon>
        <taxon>Ecdysozoa</taxon>
        <taxon>Arthropoda</taxon>
        <taxon>Hexapoda</taxon>
        <taxon>Insecta</taxon>
        <taxon>Pterygota</taxon>
        <taxon>Neoptera</taxon>
        <taxon>Paraneoptera</taxon>
        <taxon>Thysanoptera</taxon>
        <taxon>Terebrantia</taxon>
        <taxon>Thripoidea</taxon>
        <taxon>Thripidae</taxon>
        <taxon>Frankliniella</taxon>
    </lineage>
</organism>
<dbReference type="PANTHER" id="PTHR23068">
    <property type="entry name" value="DNA CYTOSINE-5- -METHYLTRANSFERASE 3-RELATED"/>
    <property type="match status" value="1"/>
</dbReference>
<proteinExistence type="inferred from homology"/>
<reference evidence="6" key="2">
    <citation type="journal article" date="2023" name="BMC Genomics">
        <title>Pest status, molecular evolution, and epigenetic factors derived from the genome assembly of Frankliniella fusca, a thysanopteran phytovirus vector.</title>
        <authorList>
            <person name="Catto M.A."/>
            <person name="Labadie P.E."/>
            <person name="Jacobson A.L."/>
            <person name="Kennedy G.G."/>
            <person name="Srinivasan R."/>
            <person name="Hunt B.G."/>
        </authorList>
    </citation>
    <scope>NUCLEOTIDE SEQUENCE</scope>
    <source>
        <strain evidence="6">PL_HMW_Pooled</strain>
    </source>
</reference>
<reference evidence="6" key="1">
    <citation type="submission" date="2021-07" db="EMBL/GenBank/DDBJ databases">
        <authorList>
            <person name="Catto M.A."/>
            <person name="Jacobson A."/>
            <person name="Kennedy G."/>
            <person name="Labadie P."/>
            <person name="Hunt B.G."/>
            <person name="Srinivasan R."/>
        </authorList>
    </citation>
    <scope>NUCLEOTIDE SEQUENCE</scope>
    <source>
        <strain evidence="6">PL_HMW_Pooled</strain>
        <tissue evidence="6">Head</tissue>
    </source>
</reference>
<dbReference type="EC" id="2.1.1.37" evidence="1"/>
<dbReference type="Gene3D" id="3.40.50.150">
    <property type="entry name" value="Vaccinia Virus protein VP39"/>
    <property type="match status" value="1"/>
</dbReference>
<evidence type="ECO:0000256" key="4">
    <source>
        <dbReference type="ARBA" id="ARBA00022691"/>
    </source>
</evidence>